<dbReference type="InterPro" id="IPR001680">
    <property type="entry name" value="WD40_rpt"/>
</dbReference>
<dbReference type="InterPro" id="IPR036322">
    <property type="entry name" value="WD40_repeat_dom_sf"/>
</dbReference>
<dbReference type="PROSITE" id="PS50082">
    <property type="entry name" value="WD_REPEATS_2"/>
    <property type="match status" value="1"/>
</dbReference>
<accession>A0ABY7DZN3</accession>
<dbReference type="Pfam" id="PF00400">
    <property type="entry name" value="WD40"/>
    <property type="match status" value="2"/>
</dbReference>
<protein>
    <submittedName>
        <fullName evidence="2">WDR33-like protein</fullName>
    </submittedName>
</protein>
<dbReference type="SMART" id="SM00320">
    <property type="entry name" value="WD40"/>
    <property type="match status" value="3"/>
</dbReference>
<keyword evidence="3" id="KW-1185">Reference proteome</keyword>
<gene>
    <name evidence="2" type="ORF">MAR_009751</name>
</gene>
<evidence type="ECO:0000313" key="2">
    <source>
        <dbReference type="EMBL" id="WAR03193.1"/>
    </source>
</evidence>
<keyword evidence="1" id="KW-0853">WD repeat</keyword>
<reference evidence="2" key="1">
    <citation type="submission" date="2022-11" db="EMBL/GenBank/DDBJ databases">
        <title>Centuries of genome instability and evolution in soft-shell clam transmissible cancer (bioRxiv).</title>
        <authorList>
            <person name="Hart S.F.M."/>
            <person name="Yonemitsu M.A."/>
            <person name="Giersch R.M."/>
            <person name="Beal B.F."/>
            <person name="Arriagada G."/>
            <person name="Davis B.W."/>
            <person name="Ostrander E.A."/>
            <person name="Goff S.P."/>
            <person name="Metzger M.J."/>
        </authorList>
    </citation>
    <scope>NUCLEOTIDE SEQUENCE</scope>
    <source>
        <strain evidence="2">MELC-2E11</strain>
        <tissue evidence="2">Siphon/mantle</tissue>
    </source>
</reference>
<dbReference type="EMBL" id="CP111015">
    <property type="protein sequence ID" value="WAR03193.1"/>
    <property type="molecule type" value="Genomic_DNA"/>
</dbReference>
<evidence type="ECO:0000256" key="1">
    <source>
        <dbReference type="PROSITE-ProRule" id="PRU00221"/>
    </source>
</evidence>
<dbReference type="SUPFAM" id="SSF50978">
    <property type="entry name" value="WD40 repeat-like"/>
    <property type="match status" value="1"/>
</dbReference>
<dbReference type="PANTHER" id="PTHR47822">
    <property type="entry name" value="CARBOHYDRATE BINDING DOMAIN CONTAINING PROTEIN"/>
    <property type="match status" value="1"/>
</dbReference>
<dbReference type="Gene3D" id="2.130.10.10">
    <property type="entry name" value="YVTN repeat-like/Quinoprotein amine dehydrogenase"/>
    <property type="match status" value="1"/>
</dbReference>
<dbReference type="InterPro" id="IPR015943">
    <property type="entry name" value="WD40/YVTN_repeat-like_dom_sf"/>
</dbReference>
<evidence type="ECO:0000313" key="3">
    <source>
        <dbReference type="Proteomes" id="UP001164746"/>
    </source>
</evidence>
<sequence length="246" mass="28185">MILYFQIFEMEPLTCHCLHSLQDEETIKAKLPVTQIRFKHFEAADKPEHKRIVIASYASGMIKFWHYTSGKCLHTINDPDHSQMLTLAVNPENTLLCTTGDDPRVHLYDLETQKKVSTLEPSDGRDIMDGHKCRVFALMYHPTIPHVFISGGWDDTVQYWDDRMKHSQKHISGPHICGDALDIDPRHNHILTGSWCTGVTLQTTGQLLDLQQSVYCLDNDHKGHHPKVAIGSQNFIYVVREEKKSN</sequence>
<name>A0ABY7DZN3_MYAAR</name>
<dbReference type="PROSITE" id="PS50294">
    <property type="entry name" value="WD_REPEATS_REGION"/>
    <property type="match status" value="1"/>
</dbReference>
<organism evidence="2 3">
    <name type="scientific">Mya arenaria</name>
    <name type="common">Soft-shell clam</name>
    <dbReference type="NCBI Taxonomy" id="6604"/>
    <lineage>
        <taxon>Eukaryota</taxon>
        <taxon>Metazoa</taxon>
        <taxon>Spiralia</taxon>
        <taxon>Lophotrochozoa</taxon>
        <taxon>Mollusca</taxon>
        <taxon>Bivalvia</taxon>
        <taxon>Autobranchia</taxon>
        <taxon>Heteroconchia</taxon>
        <taxon>Euheterodonta</taxon>
        <taxon>Imparidentia</taxon>
        <taxon>Neoheterodontei</taxon>
        <taxon>Myida</taxon>
        <taxon>Myoidea</taxon>
        <taxon>Myidae</taxon>
        <taxon>Mya</taxon>
    </lineage>
</organism>
<dbReference type="Proteomes" id="UP001164746">
    <property type="component" value="Chromosome 4"/>
</dbReference>
<proteinExistence type="predicted"/>
<feature type="repeat" description="WD" evidence="1">
    <location>
        <begin position="128"/>
        <end position="161"/>
    </location>
</feature>
<dbReference type="PANTHER" id="PTHR47822:SF2">
    <property type="entry name" value="F-BOX AND WD-40 DOMAIN PROTEIN 7"/>
    <property type="match status" value="1"/>
</dbReference>